<feature type="compositionally biased region" description="Polar residues" evidence="1">
    <location>
        <begin position="47"/>
        <end position="64"/>
    </location>
</feature>
<feature type="region of interest" description="Disordered" evidence="1">
    <location>
        <begin position="45"/>
        <end position="73"/>
    </location>
</feature>
<dbReference type="Proteomes" id="UP000235672">
    <property type="component" value="Unassembled WGS sequence"/>
</dbReference>
<feature type="region of interest" description="Disordered" evidence="1">
    <location>
        <begin position="229"/>
        <end position="300"/>
    </location>
</feature>
<evidence type="ECO:0000313" key="2">
    <source>
        <dbReference type="EMBL" id="PMD18469.1"/>
    </source>
</evidence>
<protein>
    <submittedName>
        <fullName evidence="2">Uncharacterized protein</fullName>
    </submittedName>
</protein>
<accession>A0A2J6PWR6</accession>
<feature type="compositionally biased region" description="Low complexity" evidence="1">
    <location>
        <begin position="238"/>
        <end position="254"/>
    </location>
</feature>
<organism evidence="2 3">
    <name type="scientific">Hyaloscypha hepaticicola</name>
    <dbReference type="NCBI Taxonomy" id="2082293"/>
    <lineage>
        <taxon>Eukaryota</taxon>
        <taxon>Fungi</taxon>
        <taxon>Dikarya</taxon>
        <taxon>Ascomycota</taxon>
        <taxon>Pezizomycotina</taxon>
        <taxon>Leotiomycetes</taxon>
        <taxon>Helotiales</taxon>
        <taxon>Hyaloscyphaceae</taxon>
        <taxon>Hyaloscypha</taxon>
    </lineage>
</organism>
<keyword evidence="3" id="KW-1185">Reference proteome</keyword>
<sequence length="656" mass="73942">MQFIVAKSTKRHREEGKETIFFHKGSHITANRIEAFKRRRWMEDSGLGSSSASTPESVTYCTPPSDTDSTTHSDKRITHDVNHDDVCFLASGSPAAVSREEIWSALRRCLGSRTDASSLEYSTNEAKITPANEEPLSHKIKRSCQEWWLANASEPWERILPDEKLIVFPDRQLLHLIFSSWHRDWISGSSDLRDSWCWLWSTDEASEQEDRIIEKLVHDISVQLGRTTAGNVNGHVKTTPGGSSSSNGPSGSTSRINSKSCETSESIEKRRARSEAERDDDSLDEDDPNQNDGAKRRKRSPDDLNRYVICTQYAAGQESARNLTKCFFGAWCSVDRLKQDHLIKVHNFETSQMQIDRGGTESEKWWRLFDKLNHGFRDTNPEKFIPGPFYEDRVAHNTYNKIFSEAMKRTERIQQRRAQSLASDIQSLLNRHQHGERQEIRQVVLDVLHSRESVTISSEQLSISERTRSESNSFHNESDTMFTPILQQPESLTPSNLTNNNIMSGPHFNAPGNANSFTVPSLPERLSDVPDSDSSSSWQRPQMNTSIVAQSSNSSGALDTSHMLGVQYGVDPALNTIASSETTLGRLNSGFGLPNGKLCRCRLHNTECDRMVGSGYEFSESNVVPSEVAIKRVERDSKLFHENKNAGYKKGLEKPG</sequence>
<dbReference type="AlphaFoldDB" id="A0A2J6PWR6"/>
<proteinExistence type="predicted"/>
<dbReference type="OrthoDB" id="3560922at2759"/>
<feature type="compositionally biased region" description="Basic and acidic residues" evidence="1">
    <location>
        <begin position="266"/>
        <end position="276"/>
    </location>
</feature>
<gene>
    <name evidence="2" type="ORF">NA56DRAFT_706693</name>
</gene>
<feature type="compositionally biased region" description="Acidic residues" evidence="1">
    <location>
        <begin position="277"/>
        <end position="289"/>
    </location>
</feature>
<dbReference type="EMBL" id="KZ613494">
    <property type="protein sequence ID" value="PMD18469.1"/>
    <property type="molecule type" value="Genomic_DNA"/>
</dbReference>
<feature type="region of interest" description="Disordered" evidence="1">
    <location>
        <begin position="514"/>
        <end position="541"/>
    </location>
</feature>
<name>A0A2J6PWR6_9HELO</name>
<evidence type="ECO:0000256" key="1">
    <source>
        <dbReference type="SAM" id="MobiDB-lite"/>
    </source>
</evidence>
<reference evidence="2 3" key="1">
    <citation type="submission" date="2016-05" db="EMBL/GenBank/DDBJ databases">
        <title>A degradative enzymes factory behind the ericoid mycorrhizal symbiosis.</title>
        <authorList>
            <consortium name="DOE Joint Genome Institute"/>
            <person name="Martino E."/>
            <person name="Morin E."/>
            <person name="Grelet G."/>
            <person name="Kuo A."/>
            <person name="Kohler A."/>
            <person name="Daghino S."/>
            <person name="Barry K."/>
            <person name="Choi C."/>
            <person name="Cichocki N."/>
            <person name="Clum A."/>
            <person name="Copeland A."/>
            <person name="Hainaut M."/>
            <person name="Haridas S."/>
            <person name="Labutti K."/>
            <person name="Lindquist E."/>
            <person name="Lipzen A."/>
            <person name="Khouja H.-R."/>
            <person name="Murat C."/>
            <person name="Ohm R."/>
            <person name="Olson A."/>
            <person name="Spatafora J."/>
            <person name="Veneault-Fourrey C."/>
            <person name="Henrissat B."/>
            <person name="Grigoriev I."/>
            <person name="Martin F."/>
            <person name="Perotto S."/>
        </authorList>
    </citation>
    <scope>NUCLEOTIDE SEQUENCE [LARGE SCALE GENOMIC DNA]</scope>
    <source>
        <strain evidence="2 3">UAMH 7357</strain>
    </source>
</reference>
<evidence type="ECO:0000313" key="3">
    <source>
        <dbReference type="Proteomes" id="UP000235672"/>
    </source>
</evidence>